<evidence type="ECO:0000313" key="3">
    <source>
        <dbReference type="Proteomes" id="UP000217209"/>
    </source>
</evidence>
<dbReference type="PANTHER" id="PTHR43685">
    <property type="entry name" value="GLYCOSYLTRANSFERASE"/>
    <property type="match status" value="1"/>
</dbReference>
<dbReference type="Gene3D" id="3.90.550.10">
    <property type="entry name" value="Spore Coat Polysaccharide Biosynthesis Protein SpsA, Chain A"/>
    <property type="match status" value="1"/>
</dbReference>
<evidence type="ECO:0000313" key="2">
    <source>
        <dbReference type="EMBL" id="AQQ14328.1"/>
    </source>
</evidence>
<dbReference type="Pfam" id="PF00535">
    <property type="entry name" value="Glycos_transf_2"/>
    <property type="match status" value="1"/>
</dbReference>
<gene>
    <name evidence="2" type="primary">epsE1</name>
    <name evidence="2" type="ORF">CGLAU_01705</name>
</gene>
<keyword evidence="2" id="KW-0328">Glycosyltransferase</keyword>
<dbReference type="AlphaFoldDB" id="A0A1Q2HU08"/>
<keyword evidence="2" id="KW-0808">Transferase</keyword>
<dbReference type="InterPro" id="IPR029044">
    <property type="entry name" value="Nucleotide-diphossugar_trans"/>
</dbReference>
<evidence type="ECO:0000259" key="1">
    <source>
        <dbReference type="Pfam" id="PF00535"/>
    </source>
</evidence>
<dbReference type="EMBL" id="CP019688">
    <property type="protein sequence ID" value="AQQ14328.1"/>
    <property type="molecule type" value="Genomic_DNA"/>
</dbReference>
<name>A0A1Q2HU08_9CORY</name>
<accession>A0A1Q2HU08</accession>
<organism evidence="2 3">
    <name type="scientific">Corynebacterium glaucum</name>
    <dbReference type="NCBI Taxonomy" id="187491"/>
    <lineage>
        <taxon>Bacteria</taxon>
        <taxon>Bacillati</taxon>
        <taxon>Actinomycetota</taxon>
        <taxon>Actinomycetes</taxon>
        <taxon>Mycobacteriales</taxon>
        <taxon>Corynebacteriaceae</taxon>
        <taxon>Corynebacterium</taxon>
    </lineage>
</organism>
<dbReference type="KEGG" id="cgv:CGLAU_01705"/>
<dbReference type="RefSeq" id="WP_095659186.1">
    <property type="nucleotide sequence ID" value="NZ_CP019688.1"/>
</dbReference>
<sequence length="281" mass="31247">MQNISVVICAWKRSTILVYQLRAVLEQLKPGDEIVLMDDGSGDGTVQEAVAQVNNDERINLIVNPTNVGVTASRNIGVKNAKHDILAFCDNDDIVAPDWLDRVREHLEEHPFIGCNLDIVAVNDPASMSSVPASPTANGLPVWDGGFRYVIGAGFGLRREVWEAVGGFDEKLGSHDDVDFSIRATIAGYEPYFAEDAIVYYRLRSTLKDIYKQNRGYGASSMKLKSKLMEESPEFREALEREGEAEWTFSGSITPERIARALGSRAGRRQVRREQAEAKKQ</sequence>
<dbReference type="GO" id="GO:0016757">
    <property type="term" value="F:glycosyltransferase activity"/>
    <property type="evidence" value="ECO:0007669"/>
    <property type="project" value="UniProtKB-KW"/>
</dbReference>
<feature type="domain" description="Glycosyltransferase 2-like" evidence="1">
    <location>
        <begin position="5"/>
        <end position="163"/>
    </location>
</feature>
<keyword evidence="3" id="KW-1185">Reference proteome</keyword>
<reference evidence="2 3" key="1">
    <citation type="submission" date="2016-12" db="EMBL/GenBank/DDBJ databases">
        <authorList>
            <person name="Song W.-J."/>
            <person name="Kurnit D.M."/>
        </authorList>
    </citation>
    <scope>NUCLEOTIDE SEQUENCE [LARGE SCALE GENOMIC DNA]</scope>
    <source>
        <strain evidence="2 3">DSM 30827</strain>
    </source>
</reference>
<dbReference type="SUPFAM" id="SSF53448">
    <property type="entry name" value="Nucleotide-diphospho-sugar transferases"/>
    <property type="match status" value="1"/>
</dbReference>
<proteinExistence type="predicted"/>
<dbReference type="OrthoDB" id="4388730at2"/>
<protein>
    <submittedName>
        <fullName evidence="2">Putative glycosyltransferase EpsE</fullName>
        <ecNumber evidence="2">2.4.-.-</ecNumber>
    </submittedName>
</protein>
<dbReference type="Proteomes" id="UP000217209">
    <property type="component" value="Chromosome"/>
</dbReference>
<dbReference type="InterPro" id="IPR001173">
    <property type="entry name" value="Glyco_trans_2-like"/>
</dbReference>
<dbReference type="PANTHER" id="PTHR43685:SF2">
    <property type="entry name" value="GLYCOSYLTRANSFERASE 2-LIKE DOMAIN-CONTAINING PROTEIN"/>
    <property type="match status" value="1"/>
</dbReference>
<dbReference type="InterPro" id="IPR050834">
    <property type="entry name" value="Glycosyltransf_2"/>
</dbReference>
<dbReference type="EC" id="2.4.-.-" evidence="2"/>